<protein>
    <recommendedName>
        <fullName evidence="6">Heat shock protein 70</fullName>
    </recommendedName>
</protein>
<comment type="similarity">
    <text evidence="1">Belongs to the heat shock protein 70 family.</text>
</comment>
<dbReference type="PROSITE" id="PS01036">
    <property type="entry name" value="HSP70_3"/>
    <property type="match status" value="1"/>
</dbReference>
<reference evidence="4" key="1">
    <citation type="submission" date="2021-06" db="EMBL/GenBank/DDBJ databases">
        <authorList>
            <person name="Hodson N. C."/>
            <person name="Mongue J. A."/>
            <person name="Jaron S. K."/>
        </authorList>
    </citation>
    <scope>NUCLEOTIDE SEQUENCE</scope>
</reference>
<dbReference type="EMBL" id="CAJVCH010533181">
    <property type="protein sequence ID" value="CAG7824529.1"/>
    <property type="molecule type" value="Genomic_DNA"/>
</dbReference>
<proteinExistence type="inferred from homology"/>
<dbReference type="Proteomes" id="UP000708208">
    <property type="component" value="Unassembled WGS sequence"/>
</dbReference>
<keyword evidence="3" id="KW-0067">ATP-binding</keyword>
<evidence type="ECO:0000313" key="4">
    <source>
        <dbReference type="EMBL" id="CAG7824529.1"/>
    </source>
</evidence>
<sequence length="138" mass="15708">MRLKRMKTECEKQKCYLSSTKKVKISIDSIWDQKALTVSVTRDELSDLFKPYVDRCMKVVDQILANCGLKEPDIDDVMVVGGSTRIPYVQERLSEKFGGKKLIKRISQEEAVAHGAAIVAHNIENELDIIVQELEQKL</sequence>
<dbReference type="GO" id="GO:0005524">
    <property type="term" value="F:ATP binding"/>
    <property type="evidence" value="ECO:0007669"/>
    <property type="project" value="UniProtKB-KW"/>
</dbReference>
<keyword evidence="5" id="KW-1185">Reference proteome</keyword>
<gene>
    <name evidence="4" type="ORF">AFUS01_LOCUS34680</name>
</gene>
<dbReference type="PANTHER" id="PTHR19375">
    <property type="entry name" value="HEAT SHOCK PROTEIN 70KDA"/>
    <property type="match status" value="1"/>
</dbReference>
<evidence type="ECO:0000256" key="1">
    <source>
        <dbReference type="ARBA" id="ARBA00007381"/>
    </source>
</evidence>
<accession>A0A8J2KW43</accession>
<dbReference type="InterPro" id="IPR013126">
    <property type="entry name" value="Hsp_70_fam"/>
</dbReference>
<dbReference type="AlphaFoldDB" id="A0A8J2KW43"/>
<dbReference type="OrthoDB" id="29851at2759"/>
<dbReference type="Pfam" id="PF00012">
    <property type="entry name" value="HSP70"/>
    <property type="match status" value="1"/>
</dbReference>
<dbReference type="GO" id="GO:0140662">
    <property type="term" value="F:ATP-dependent protein folding chaperone"/>
    <property type="evidence" value="ECO:0007669"/>
    <property type="project" value="InterPro"/>
</dbReference>
<comment type="caution">
    <text evidence="4">The sequence shown here is derived from an EMBL/GenBank/DDBJ whole genome shotgun (WGS) entry which is preliminary data.</text>
</comment>
<evidence type="ECO:0008006" key="6">
    <source>
        <dbReference type="Google" id="ProtNLM"/>
    </source>
</evidence>
<organism evidence="4 5">
    <name type="scientific">Allacma fusca</name>
    <dbReference type="NCBI Taxonomy" id="39272"/>
    <lineage>
        <taxon>Eukaryota</taxon>
        <taxon>Metazoa</taxon>
        <taxon>Ecdysozoa</taxon>
        <taxon>Arthropoda</taxon>
        <taxon>Hexapoda</taxon>
        <taxon>Collembola</taxon>
        <taxon>Symphypleona</taxon>
        <taxon>Sminthuridae</taxon>
        <taxon>Allacma</taxon>
    </lineage>
</organism>
<keyword evidence="2" id="KW-0547">Nucleotide-binding</keyword>
<evidence type="ECO:0000313" key="5">
    <source>
        <dbReference type="Proteomes" id="UP000708208"/>
    </source>
</evidence>
<evidence type="ECO:0000256" key="3">
    <source>
        <dbReference type="ARBA" id="ARBA00022840"/>
    </source>
</evidence>
<evidence type="ECO:0000256" key="2">
    <source>
        <dbReference type="ARBA" id="ARBA00022741"/>
    </source>
</evidence>
<name>A0A8J2KW43_9HEXA</name>
<dbReference type="InterPro" id="IPR018181">
    <property type="entry name" value="Heat_shock_70_CS"/>
</dbReference>